<evidence type="ECO:0000313" key="2">
    <source>
        <dbReference type="EMBL" id="PNW69722.1"/>
    </source>
</evidence>
<organism evidence="2 3">
    <name type="scientific">Chlamydomonas reinhardtii</name>
    <name type="common">Chlamydomonas smithii</name>
    <dbReference type="NCBI Taxonomy" id="3055"/>
    <lineage>
        <taxon>Eukaryota</taxon>
        <taxon>Viridiplantae</taxon>
        <taxon>Chlorophyta</taxon>
        <taxon>core chlorophytes</taxon>
        <taxon>Chlorophyceae</taxon>
        <taxon>CS clade</taxon>
        <taxon>Chlamydomonadales</taxon>
        <taxon>Chlamydomonadaceae</taxon>
        <taxon>Chlamydomonas</taxon>
    </lineage>
</organism>
<dbReference type="AlphaFoldDB" id="A0A2K3CN49"/>
<dbReference type="InParanoid" id="A0A2K3CN49"/>
<dbReference type="EMBL" id="KZ454950">
    <property type="protein sequence ID" value="PNW69722.1"/>
    <property type="molecule type" value="Genomic_DNA"/>
</dbReference>
<feature type="region of interest" description="Disordered" evidence="1">
    <location>
        <begin position="1"/>
        <end position="20"/>
    </location>
</feature>
<sequence length="61" mass="6258">MPRGRQRAAPAARRAKDGRAPRELALRGASARIRGAGGWIAAVGRALALGRAARAQGSARA</sequence>
<dbReference type="KEGG" id="cre:CHLRE_23g754997v5"/>
<protein>
    <submittedName>
        <fullName evidence="2">Uncharacterized protein</fullName>
    </submittedName>
</protein>
<evidence type="ECO:0000313" key="3">
    <source>
        <dbReference type="Proteomes" id="UP000006906"/>
    </source>
</evidence>
<evidence type="ECO:0000256" key="1">
    <source>
        <dbReference type="SAM" id="MobiDB-lite"/>
    </source>
</evidence>
<dbReference type="GeneID" id="66057301"/>
<accession>A0A2K3CN49</accession>
<reference evidence="2 3" key="1">
    <citation type="journal article" date="2007" name="Science">
        <title>The Chlamydomonas genome reveals the evolution of key animal and plant functions.</title>
        <authorList>
            <person name="Merchant S.S."/>
            <person name="Prochnik S.E."/>
            <person name="Vallon O."/>
            <person name="Harris E.H."/>
            <person name="Karpowicz S.J."/>
            <person name="Witman G.B."/>
            <person name="Terry A."/>
            <person name="Salamov A."/>
            <person name="Fritz-Laylin L.K."/>
            <person name="Marechal-Drouard L."/>
            <person name="Marshall W.F."/>
            <person name="Qu L.H."/>
            <person name="Nelson D.R."/>
            <person name="Sanderfoot A.A."/>
            <person name="Spalding M.H."/>
            <person name="Kapitonov V.V."/>
            <person name="Ren Q."/>
            <person name="Ferris P."/>
            <person name="Lindquist E."/>
            <person name="Shapiro H."/>
            <person name="Lucas S.M."/>
            <person name="Grimwood J."/>
            <person name="Schmutz J."/>
            <person name="Cardol P."/>
            <person name="Cerutti H."/>
            <person name="Chanfreau G."/>
            <person name="Chen C.L."/>
            <person name="Cognat V."/>
            <person name="Croft M.T."/>
            <person name="Dent R."/>
            <person name="Dutcher S."/>
            <person name="Fernandez E."/>
            <person name="Fukuzawa H."/>
            <person name="Gonzalez-Ballester D."/>
            <person name="Gonzalez-Halphen D."/>
            <person name="Hallmann A."/>
            <person name="Hanikenne M."/>
            <person name="Hippler M."/>
            <person name="Inwood W."/>
            <person name="Jabbari K."/>
            <person name="Kalanon M."/>
            <person name="Kuras R."/>
            <person name="Lefebvre P.A."/>
            <person name="Lemaire S.D."/>
            <person name="Lobanov A.V."/>
            <person name="Lohr M."/>
            <person name="Manuell A."/>
            <person name="Meier I."/>
            <person name="Mets L."/>
            <person name="Mittag M."/>
            <person name="Mittelmeier T."/>
            <person name="Moroney J.V."/>
            <person name="Moseley J."/>
            <person name="Napoli C."/>
            <person name="Nedelcu A.M."/>
            <person name="Niyogi K."/>
            <person name="Novoselov S.V."/>
            <person name="Paulsen I.T."/>
            <person name="Pazour G."/>
            <person name="Purton S."/>
            <person name="Ral J.P."/>
            <person name="Riano-Pachon D.M."/>
            <person name="Riekhof W."/>
            <person name="Rymarquis L."/>
            <person name="Schroda M."/>
            <person name="Stern D."/>
            <person name="Umen J."/>
            <person name="Willows R."/>
            <person name="Wilson N."/>
            <person name="Zimmer S.L."/>
            <person name="Allmer J."/>
            <person name="Balk J."/>
            <person name="Bisova K."/>
            <person name="Chen C.J."/>
            <person name="Elias M."/>
            <person name="Gendler K."/>
            <person name="Hauser C."/>
            <person name="Lamb M.R."/>
            <person name="Ledford H."/>
            <person name="Long J.C."/>
            <person name="Minagawa J."/>
            <person name="Page M.D."/>
            <person name="Pan J."/>
            <person name="Pootakham W."/>
            <person name="Roje S."/>
            <person name="Rose A."/>
            <person name="Stahlberg E."/>
            <person name="Terauchi A.M."/>
            <person name="Yang P."/>
            <person name="Ball S."/>
            <person name="Bowler C."/>
            <person name="Dieckmann C.L."/>
            <person name="Gladyshev V.N."/>
            <person name="Green P."/>
            <person name="Jorgensen R."/>
            <person name="Mayfield S."/>
            <person name="Mueller-Roeber B."/>
            <person name="Rajamani S."/>
            <person name="Sayre R.T."/>
            <person name="Brokstein P."/>
            <person name="Dubchak I."/>
            <person name="Goodstein D."/>
            <person name="Hornick L."/>
            <person name="Huang Y.W."/>
            <person name="Jhaveri J."/>
            <person name="Luo Y."/>
            <person name="Martinez D."/>
            <person name="Ngau W.C."/>
            <person name="Otillar B."/>
            <person name="Poliakov A."/>
            <person name="Porter A."/>
            <person name="Szajkowski L."/>
            <person name="Werner G."/>
            <person name="Zhou K."/>
            <person name="Grigoriev I.V."/>
            <person name="Rokhsar D.S."/>
            <person name="Grossman A.R."/>
        </authorList>
    </citation>
    <scope>NUCLEOTIDE SEQUENCE [LARGE SCALE GENOMIC DNA]</scope>
    <source>
        <strain evidence="3">CC-503</strain>
    </source>
</reference>
<name>A0A2K3CN49_CHLRE</name>
<dbReference type="Proteomes" id="UP000006906">
    <property type="component" value="Unassembled WGS sequence"/>
</dbReference>
<dbReference type="Gramene" id="PNW69722">
    <property type="protein sequence ID" value="PNW69722"/>
    <property type="gene ID" value="CHLRE_23g754997v5"/>
</dbReference>
<keyword evidence="3" id="KW-1185">Reference proteome</keyword>
<dbReference type="RefSeq" id="XP_042914147.1">
    <property type="nucleotide sequence ID" value="XM_043072939.1"/>
</dbReference>
<proteinExistence type="predicted"/>
<gene>
    <name evidence="2" type="ORF">CHLRE_23g754997v5</name>
</gene>